<protein>
    <recommendedName>
        <fullName evidence="4">RDD family protein</fullName>
    </recommendedName>
</protein>
<reference evidence="3" key="1">
    <citation type="journal article" date="2019" name="Int. J. Syst. Evol. Microbiol.">
        <title>The Global Catalogue of Microorganisms (GCM) 10K type strain sequencing project: providing services to taxonomists for standard genome sequencing and annotation.</title>
        <authorList>
            <consortium name="The Broad Institute Genomics Platform"/>
            <consortium name="The Broad Institute Genome Sequencing Center for Infectious Disease"/>
            <person name="Wu L."/>
            <person name="Ma J."/>
        </authorList>
    </citation>
    <scope>NUCLEOTIDE SEQUENCE [LARGE SCALE GENOMIC DNA]</scope>
    <source>
        <strain evidence="3">JCM 17810</strain>
    </source>
</reference>
<dbReference type="RefSeq" id="WP_345218712.1">
    <property type="nucleotide sequence ID" value="NZ_BAABGN010000013.1"/>
</dbReference>
<dbReference type="EMBL" id="BAABGN010000013">
    <property type="protein sequence ID" value="GAA4432980.1"/>
    <property type="molecule type" value="Genomic_DNA"/>
</dbReference>
<accession>A0ABP8LN90</accession>
<feature type="transmembrane region" description="Helical" evidence="1">
    <location>
        <begin position="40"/>
        <end position="70"/>
    </location>
</feature>
<keyword evidence="1" id="KW-1133">Transmembrane helix</keyword>
<feature type="transmembrane region" description="Helical" evidence="1">
    <location>
        <begin position="82"/>
        <end position="100"/>
    </location>
</feature>
<sequence>MHDPDFPPPAGLGRRLLGLVIDWAVASAISAGFFDYDPMATLAVFAVMTVAMVGTLSATIGHVVVGIAVRTPGRGPAGPLRALVRTVLLCLVIPAVVWTGDGRGLHDVAAGTTITKIR</sequence>
<keyword evidence="1" id="KW-0472">Membrane</keyword>
<gene>
    <name evidence="2" type="ORF">GCM10023169_39370</name>
</gene>
<feature type="transmembrane region" description="Helical" evidence="1">
    <location>
        <begin position="16"/>
        <end position="34"/>
    </location>
</feature>
<proteinExistence type="predicted"/>
<organism evidence="2 3">
    <name type="scientific">Georgenia halophila</name>
    <dbReference type="NCBI Taxonomy" id="620889"/>
    <lineage>
        <taxon>Bacteria</taxon>
        <taxon>Bacillati</taxon>
        <taxon>Actinomycetota</taxon>
        <taxon>Actinomycetes</taxon>
        <taxon>Micrococcales</taxon>
        <taxon>Bogoriellaceae</taxon>
        <taxon>Georgenia</taxon>
    </lineage>
</organism>
<dbReference type="Proteomes" id="UP001500622">
    <property type="component" value="Unassembled WGS sequence"/>
</dbReference>
<evidence type="ECO:0000313" key="3">
    <source>
        <dbReference type="Proteomes" id="UP001500622"/>
    </source>
</evidence>
<keyword evidence="3" id="KW-1185">Reference proteome</keyword>
<evidence type="ECO:0008006" key="4">
    <source>
        <dbReference type="Google" id="ProtNLM"/>
    </source>
</evidence>
<comment type="caution">
    <text evidence="2">The sequence shown here is derived from an EMBL/GenBank/DDBJ whole genome shotgun (WGS) entry which is preliminary data.</text>
</comment>
<evidence type="ECO:0000256" key="1">
    <source>
        <dbReference type="SAM" id="Phobius"/>
    </source>
</evidence>
<name>A0ABP8LN90_9MICO</name>
<keyword evidence="1" id="KW-0812">Transmembrane</keyword>
<evidence type="ECO:0000313" key="2">
    <source>
        <dbReference type="EMBL" id="GAA4432980.1"/>
    </source>
</evidence>